<keyword evidence="3" id="KW-1185">Reference proteome</keyword>
<dbReference type="InParanoid" id="W2S8J8"/>
<sequence>MEPNAFPYGIRALPTRAATGHGPHRLCSNEVDVQSEVDQRPSIQEAPVSANTNHVAGQAR</sequence>
<dbReference type="RefSeq" id="XP_008712811.1">
    <property type="nucleotide sequence ID" value="XM_008714589.1"/>
</dbReference>
<dbReference type="EMBL" id="KB822713">
    <property type="protein sequence ID" value="ETN45041.1"/>
    <property type="molecule type" value="Genomic_DNA"/>
</dbReference>
<reference evidence="2 3" key="1">
    <citation type="submission" date="2013-03" db="EMBL/GenBank/DDBJ databases">
        <title>The Genome Sequence of Phialophora europaea CBS 101466.</title>
        <authorList>
            <consortium name="The Broad Institute Genomics Platform"/>
            <person name="Cuomo C."/>
            <person name="de Hoog S."/>
            <person name="Gorbushina A."/>
            <person name="Walker B."/>
            <person name="Young S.K."/>
            <person name="Zeng Q."/>
            <person name="Gargeya S."/>
            <person name="Fitzgerald M."/>
            <person name="Haas B."/>
            <person name="Abouelleil A."/>
            <person name="Allen A.W."/>
            <person name="Alvarado L."/>
            <person name="Arachchi H.M."/>
            <person name="Berlin A.M."/>
            <person name="Chapman S.B."/>
            <person name="Gainer-Dewar J."/>
            <person name="Goldberg J."/>
            <person name="Griggs A."/>
            <person name="Gujja S."/>
            <person name="Hansen M."/>
            <person name="Howarth C."/>
            <person name="Imamovic A."/>
            <person name="Ireland A."/>
            <person name="Larimer J."/>
            <person name="McCowan C."/>
            <person name="Murphy C."/>
            <person name="Pearson M."/>
            <person name="Poon T.W."/>
            <person name="Priest M."/>
            <person name="Roberts A."/>
            <person name="Saif S."/>
            <person name="Shea T."/>
            <person name="Sisk P."/>
            <person name="Sykes S."/>
            <person name="Wortman J."/>
            <person name="Nusbaum C."/>
            <person name="Birren B."/>
        </authorList>
    </citation>
    <scope>NUCLEOTIDE SEQUENCE [LARGE SCALE GENOMIC DNA]</scope>
    <source>
        <strain evidence="2 3">CBS 101466</strain>
    </source>
</reference>
<dbReference type="GeneID" id="19977256"/>
<proteinExistence type="predicted"/>
<dbReference type="Proteomes" id="UP000030752">
    <property type="component" value="Unassembled WGS sequence"/>
</dbReference>
<dbReference type="AlphaFoldDB" id="W2S8J8"/>
<organism evidence="2 3">
    <name type="scientific">Cyphellophora europaea (strain CBS 101466)</name>
    <name type="common">Phialophora europaea</name>
    <dbReference type="NCBI Taxonomy" id="1220924"/>
    <lineage>
        <taxon>Eukaryota</taxon>
        <taxon>Fungi</taxon>
        <taxon>Dikarya</taxon>
        <taxon>Ascomycota</taxon>
        <taxon>Pezizomycotina</taxon>
        <taxon>Eurotiomycetes</taxon>
        <taxon>Chaetothyriomycetidae</taxon>
        <taxon>Chaetothyriales</taxon>
        <taxon>Cyphellophoraceae</taxon>
        <taxon>Cyphellophora</taxon>
    </lineage>
</organism>
<dbReference type="VEuPathDB" id="FungiDB:HMPREF1541_09917"/>
<feature type="region of interest" description="Disordered" evidence="1">
    <location>
        <begin position="34"/>
        <end position="60"/>
    </location>
</feature>
<name>W2S8J8_CYPE1</name>
<evidence type="ECO:0000256" key="1">
    <source>
        <dbReference type="SAM" id="MobiDB-lite"/>
    </source>
</evidence>
<dbReference type="HOGENOM" id="CLU_2941648_0_0_1"/>
<protein>
    <submittedName>
        <fullName evidence="2">Uncharacterized protein</fullName>
    </submittedName>
</protein>
<evidence type="ECO:0000313" key="3">
    <source>
        <dbReference type="Proteomes" id="UP000030752"/>
    </source>
</evidence>
<gene>
    <name evidence="2" type="ORF">HMPREF1541_09917</name>
</gene>
<accession>W2S8J8</accession>
<evidence type="ECO:0000313" key="2">
    <source>
        <dbReference type="EMBL" id="ETN45041.1"/>
    </source>
</evidence>
<feature type="compositionally biased region" description="Polar residues" evidence="1">
    <location>
        <begin position="49"/>
        <end position="60"/>
    </location>
</feature>